<dbReference type="GO" id="GO:0006351">
    <property type="term" value="P:DNA-templated transcription"/>
    <property type="evidence" value="ECO:0007669"/>
    <property type="project" value="TreeGrafter"/>
</dbReference>
<dbReference type="GO" id="GO:0006355">
    <property type="term" value="P:regulation of DNA-templated transcription"/>
    <property type="evidence" value="ECO:0007669"/>
    <property type="project" value="InterPro"/>
</dbReference>
<dbReference type="Gene3D" id="1.10.1220.10">
    <property type="entry name" value="Met repressor-like"/>
    <property type="match status" value="1"/>
</dbReference>
<dbReference type="Pfam" id="PF04221">
    <property type="entry name" value="RelB"/>
    <property type="match status" value="1"/>
</dbReference>
<dbReference type="RefSeq" id="WP_104519031.1">
    <property type="nucleotide sequence ID" value="NZ_NHRY01000119.1"/>
</dbReference>
<dbReference type="PANTHER" id="PTHR38781:SF1">
    <property type="entry name" value="ANTITOXIN DINJ-RELATED"/>
    <property type="match status" value="1"/>
</dbReference>
<sequence>MTADTIVRARIDQATKERAAAALAAMGLSISDAIRLLMLRIADEKRLPFEVKVPNAGSVEAMTELEQGNGKRFADSAALFKDLGL</sequence>
<dbReference type="OrthoDB" id="9799097at2"/>
<evidence type="ECO:0000313" key="4">
    <source>
        <dbReference type="Proteomes" id="UP000239724"/>
    </source>
</evidence>
<dbReference type="PIRSF" id="PIRSF003108">
    <property type="entry name" value="DinJ"/>
    <property type="match status" value="1"/>
</dbReference>
<gene>
    <name evidence="3" type="ORF">CCS01_11665</name>
</gene>
<dbReference type="Proteomes" id="UP000239724">
    <property type="component" value="Unassembled WGS sequence"/>
</dbReference>
<proteinExistence type="inferred from homology"/>
<accession>A0A2S6NI19</accession>
<dbReference type="GO" id="GO:0000987">
    <property type="term" value="F:cis-regulatory region sequence-specific DNA binding"/>
    <property type="evidence" value="ECO:0007669"/>
    <property type="project" value="InterPro"/>
</dbReference>
<keyword evidence="4" id="KW-1185">Reference proteome</keyword>
<dbReference type="InterPro" id="IPR026262">
    <property type="entry name" value="DinJ"/>
</dbReference>
<dbReference type="InterPro" id="IPR013321">
    <property type="entry name" value="Arc_rbn_hlx_hlx"/>
</dbReference>
<dbReference type="InterPro" id="IPR007337">
    <property type="entry name" value="RelB/DinJ"/>
</dbReference>
<dbReference type="EMBL" id="NHRY01000119">
    <property type="protein sequence ID" value="PPQ34277.1"/>
    <property type="molecule type" value="Genomic_DNA"/>
</dbReference>
<dbReference type="NCBIfam" id="TIGR02384">
    <property type="entry name" value="RelB_DinJ"/>
    <property type="match status" value="1"/>
</dbReference>
<name>A0A2S6NI19_RHOGL</name>
<organism evidence="3 4">
    <name type="scientific">Rhodopila globiformis</name>
    <name type="common">Rhodopseudomonas globiformis</name>
    <dbReference type="NCBI Taxonomy" id="1071"/>
    <lineage>
        <taxon>Bacteria</taxon>
        <taxon>Pseudomonadati</taxon>
        <taxon>Pseudomonadota</taxon>
        <taxon>Alphaproteobacteria</taxon>
        <taxon>Acetobacterales</taxon>
        <taxon>Acetobacteraceae</taxon>
        <taxon>Rhodopila</taxon>
    </lineage>
</organism>
<dbReference type="AlphaFoldDB" id="A0A2S6NI19"/>
<evidence type="ECO:0000313" key="3">
    <source>
        <dbReference type="EMBL" id="PPQ34277.1"/>
    </source>
</evidence>
<comment type="caution">
    <text evidence="3">The sequence shown here is derived from an EMBL/GenBank/DDBJ whole genome shotgun (WGS) entry which is preliminary data.</text>
</comment>
<dbReference type="GO" id="GO:0015643">
    <property type="term" value="F:toxic substance binding"/>
    <property type="evidence" value="ECO:0007669"/>
    <property type="project" value="InterPro"/>
</dbReference>
<dbReference type="GO" id="GO:0044010">
    <property type="term" value="P:single-species biofilm formation"/>
    <property type="evidence" value="ECO:0007669"/>
    <property type="project" value="InterPro"/>
</dbReference>
<dbReference type="PANTHER" id="PTHR38781">
    <property type="entry name" value="ANTITOXIN DINJ-RELATED"/>
    <property type="match status" value="1"/>
</dbReference>
<evidence type="ECO:0000256" key="2">
    <source>
        <dbReference type="ARBA" id="ARBA00022649"/>
    </source>
</evidence>
<evidence type="ECO:0000256" key="1">
    <source>
        <dbReference type="ARBA" id="ARBA00010562"/>
    </source>
</evidence>
<comment type="similarity">
    <text evidence="1">Belongs to the RelB/DinJ antitoxin family.</text>
</comment>
<keyword evidence="2" id="KW-1277">Toxin-antitoxin system</keyword>
<reference evidence="3 4" key="1">
    <citation type="journal article" date="2018" name="Arch. Microbiol.">
        <title>New insights into the metabolic potential of the phototrophic purple bacterium Rhodopila globiformis DSM 161(T) from its draft genome sequence and evidence for a vanadium-dependent nitrogenase.</title>
        <authorList>
            <person name="Imhoff J.F."/>
            <person name="Rahn T."/>
            <person name="Kunzel S."/>
            <person name="Neulinger S.C."/>
        </authorList>
    </citation>
    <scope>NUCLEOTIDE SEQUENCE [LARGE SCALE GENOMIC DNA]</scope>
    <source>
        <strain evidence="3 4">DSM 161</strain>
    </source>
</reference>
<protein>
    <submittedName>
        <fullName evidence="3">Translation repressor RelB</fullName>
    </submittedName>
</protein>